<dbReference type="Pfam" id="PF01047">
    <property type="entry name" value="MarR"/>
    <property type="match status" value="1"/>
</dbReference>
<dbReference type="PRINTS" id="PR00598">
    <property type="entry name" value="HTHMARR"/>
</dbReference>
<evidence type="ECO:0000313" key="6">
    <source>
        <dbReference type="Proteomes" id="UP000514720"/>
    </source>
</evidence>
<proteinExistence type="predicted"/>
<gene>
    <name evidence="5" type="ORF">G4Z02_01520</name>
</gene>
<dbReference type="KEGG" id="xcl:G4Z02_01520"/>
<organism evidence="5 6">
    <name type="scientific">Candidatus Xianfuyuplasma coldseepsis</name>
    <dbReference type="NCBI Taxonomy" id="2782163"/>
    <lineage>
        <taxon>Bacteria</taxon>
        <taxon>Bacillati</taxon>
        <taxon>Mycoplasmatota</taxon>
        <taxon>Mollicutes</taxon>
        <taxon>Candidatus Izemoplasmatales</taxon>
        <taxon>Candidatus Izemoplasmataceae</taxon>
        <taxon>Candidatus Xianfuyuplasma</taxon>
    </lineage>
</organism>
<dbReference type="PANTHER" id="PTHR42756">
    <property type="entry name" value="TRANSCRIPTIONAL REGULATOR, MARR"/>
    <property type="match status" value="1"/>
</dbReference>
<evidence type="ECO:0000256" key="1">
    <source>
        <dbReference type="ARBA" id="ARBA00023015"/>
    </source>
</evidence>
<dbReference type="PROSITE" id="PS50995">
    <property type="entry name" value="HTH_MARR_2"/>
    <property type="match status" value="1"/>
</dbReference>
<dbReference type="SUPFAM" id="SSF46785">
    <property type="entry name" value="Winged helix' DNA-binding domain"/>
    <property type="match status" value="1"/>
</dbReference>
<dbReference type="SMART" id="SM00347">
    <property type="entry name" value="HTH_MARR"/>
    <property type="match status" value="1"/>
</dbReference>
<dbReference type="InterPro" id="IPR036388">
    <property type="entry name" value="WH-like_DNA-bd_sf"/>
</dbReference>
<dbReference type="InterPro" id="IPR000835">
    <property type="entry name" value="HTH_MarR-typ"/>
</dbReference>
<dbReference type="Proteomes" id="UP000514720">
    <property type="component" value="Chromosome"/>
</dbReference>
<evidence type="ECO:0000256" key="2">
    <source>
        <dbReference type="ARBA" id="ARBA00023125"/>
    </source>
</evidence>
<name>A0A7L7KP92_9MOLU</name>
<feature type="domain" description="HTH marR-type" evidence="4">
    <location>
        <begin position="1"/>
        <end position="139"/>
    </location>
</feature>
<keyword evidence="3" id="KW-0804">Transcription</keyword>
<dbReference type="PANTHER" id="PTHR42756:SF1">
    <property type="entry name" value="TRANSCRIPTIONAL REPRESSOR OF EMRAB OPERON"/>
    <property type="match status" value="1"/>
</dbReference>
<keyword evidence="1" id="KW-0805">Transcription regulation</keyword>
<dbReference type="RefSeq" id="WP_258878090.1">
    <property type="nucleotide sequence ID" value="NZ_CP048914.1"/>
</dbReference>
<reference evidence="5 6" key="1">
    <citation type="submission" date="2020-02" db="EMBL/GenBank/DDBJ databases">
        <authorList>
            <person name="Zheng R.K."/>
            <person name="Sun C.M."/>
        </authorList>
    </citation>
    <scope>NUCLEOTIDE SEQUENCE [LARGE SCALE GENOMIC DNA]</scope>
    <source>
        <strain evidence="6">zrk13</strain>
    </source>
</reference>
<accession>A0A7L7KP92</accession>
<dbReference type="Gene3D" id="1.10.10.10">
    <property type="entry name" value="Winged helix-like DNA-binding domain superfamily/Winged helix DNA-binding domain"/>
    <property type="match status" value="1"/>
</dbReference>
<dbReference type="EMBL" id="CP048914">
    <property type="protein sequence ID" value="QMS84477.1"/>
    <property type="molecule type" value="Genomic_DNA"/>
</dbReference>
<dbReference type="AlphaFoldDB" id="A0A7L7KP92"/>
<sequence length="145" mass="16943">MDTPKEIINELLVEVFNHILSIEAEALRKRGIKLSMNEIHVLEAIEKTAEPTMSHLAKRLRVTVGTLTTAMNRLVEKGYVTRYRLEEDKRKVYIALTDKAIKALRIHDEFHEEMIEATIADMKLDEDEVLLQSLKNISEYFKRKY</sequence>
<dbReference type="GO" id="GO:0003677">
    <property type="term" value="F:DNA binding"/>
    <property type="evidence" value="ECO:0007669"/>
    <property type="project" value="UniProtKB-KW"/>
</dbReference>
<protein>
    <submittedName>
        <fullName evidence="5">MarR family transcriptional regulator</fullName>
    </submittedName>
</protein>
<evidence type="ECO:0000256" key="3">
    <source>
        <dbReference type="ARBA" id="ARBA00023163"/>
    </source>
</evidence>
<keyword evidence="2" id="KW-0238">DNA-binding</keyword>
<dbReference type="GO" id="GO:0003700">
    <property type="term" value="F:DNA-binding transcription factor activity"/>
    <property type="evidence" value="ECO:0007669"/>
    <property type="project" value="InterPro"/>
</dbReference>
<dbReference type="InterPro" id="IPR036390">
    <property type="entry name" value="WH_DNA-bd_sf"/>
</dbReference>
<keyword evidence="6" id="KW-1185">Reference proteome</keyword>
<evidence type="ECO:0000313" key="5">
    <source>
        <dbReference type="EMBL" id="QMS84477.1"/>
    </source>
</evidence>
<evidence type="ECO:0000259" key="4">
    <source>
        <dbReference type="PROSITE" id="PS50995"/>
    </source>
</evidence>